<evidence type="ECO:0008006" key="5">
    <source>
        <dbReference type="Google" id="ProtNLM"/>
    </source>
</evidence>
<accession>A0A7W8YB49</accession>
<sequence>MNPQTHAPDAHGAQDSSLTNRYGTPKQPLSRRLKTTLVVAGLLLAVLAALWLSIANTDKFTSKDIAFNIQSPELVTVTFDLTRNVNDTVECSAQVLSEQKAIVGWKSVTFGPEESSSITTTPQPGSESISTVARTGDSITQRAMVNVRSSYQGVSGGVSTCWVLDK</sequence>
<keyword evidence="2" id="KW-0812">Transmembrane</keyword>
<comment type="caution">
    <text evidence="3">The sequence shown here is derived from an EMBL/GenBank/DDBJ whole genome shotgun (WGS) entry which is preliminary data.</text>
</comment>
<reference evidence="3 4" key="1">
    <citation type="submission" date="2020-08" db="EMBL/GenBank/DDBJ databases">
        <title>Sequencing the genomes of 1000 actinobacteria strains.</title>
        <authorList>
            <person name="Klenk H.-P."/>
        </authorList>
    </citation>
    <scope>NUCLEOTIDE SEQUENCE [LARGE SCALE GENOMIC DNA]</scope>
    <source>
        <strain evidence="3 4">DSM 23694</strain>
    </source>
</reference>
<evidence type="ECO:0000313" key="3">
    <source>
        <dbReference type="EMBL" id="MBB5598298.1"/>
    </source>
</evidence>
<evidence type="ECO:0000313" key="4">
    <source>
        <dbReference type="Proteomes" id="UP000523863"/>
    </source>
</evidence>
<dbReference type="Pfam" id="PF14155">
    <property type="entry name" value="DUF4307"/>
    <property type="match status" value="1"/>
</dbReference>
<dbReference type="InterPro" id="IPR025443">
    <property type="entry name" value="DUF4307"/>
</dbReference>
<dbReference type="EMBL" id="JACHBL010000001">
    <property type="protein sequence ID" value="MBB5598298.1"/>
    <property type="molecule type" value="Genomic_DNA"/>
</dbReference>
<organism evidence="3 4">
    <name type="scientific">Neomicrococcus lactis</name>
    <dbReference type="NCBI Taxonomy" id="732241"/>
    <lineage>
        <taxon>Bacteria</taxon>
        <taxon>Bacillati</taxon>
        <taxon>Actinomycetota</taxon>
        <taxon>Actinomycetes</taxon>
        <taxon>Micrococcales</taxon>
        <taxon>Micrococcaceae</taxon>
        <taxon>Neomicrococcus</taxon>
    </lineage>
</organism>
<dbReference type="RefSeq" id="WP_183641777.1">
    <property type="nucleotide sequence ID" value="NZ_JACHBL010000001.1"/>
</dbReference>
<keyword evidence="2" id="KW-1133">Transmembrane helix</keyword>
<dbReference type="Proteomes" id="UP000523863">
    <property type="component" value="Unassembled WGS sequence"/>
</dbReference>
<feature type="region of interest" description="Disordered" evidence="1">
    <location>
        <begin position="1"/>
        <end position="27"/>
    </location>
</feature>
<name>A0A7W8YB49_9MICC</name>
<protein>
    <recommendedName>
        <fullName evidence="5">DUF4307 domain-containing protein</fullName>
    </recommendedName>
</protein>
<keyword evidence="2" id="KW-0472">Membrane</keyword>
<gene>
    <name evidence="3" type="ORF">BKA12_001378</name>
</gene>
<keyword evidence="4" id="KW-1185">Reference proteome</keyword>
<evidence type="ECO:0000256" key="1">
    <source>
        <dbReference type="SAM" id="MobiDB-lite"/>
    </source>
</evidence>
<evidence type="ECO:0000256" key="2">
    <source>
        <dbReference type="SAM" id="Phobius"/>
    </source>
</evidence>
<dbReference type="AlphaFoldDB" id="A0A7W8YB49"/>
<feature type="transmembrane region" description="Helical" evidence="2">
    <location>
        <begin position="36"/>
        <end position="54"/>
    </location>
</feature>
<proteinExistence type="predicted"/>